<dbReference type="Proteomes" id="UP000222542">
    <property type="component" value="Unassembled WGS sequence"/>
</dbReference>
<protein>
    <submittedName>
        <fullName evidence="1">Uncharacterized protein</fullName>
    </submittedName>
</protein>
<reference evidence="1 2" key="2">
    <citation type="journal article" date="2017" name="Genome Biol.">
        <title>New reference genome sequences of hot pepper reveal the massive evolution of plant disease-resistance genes by retroduplication.</title>
        <authorList>
            <person name="Kim S."/>
            <person name="Park J."/>
            <person name="Yeom S.I."/>
            <person name="Kim Y.M."/>
            <person name="Seo E."/>
            <person name="Kim K.T."/>
            <person name="Kim M.S."/>
            <person name="Lee J.M."/>
            <person name="Cheong K."/>
            <person name="Shin H.S."/>
            <person name="Kim S.B."/>
            <person name="Han K."/>
            <person name="Lee J."/>
            <person name="Park M."/>
            <person name="Lee H.A."/>
            <person name="Lee H.Y."/>
            <person name="Lee Y."/>
            <person name="Oh S."/>
            <person name="Lee J.H."/>
            <person name="Choi E."/>
            <person name="Choi E."/>
            <person name="Lee S.E."/>
            <person name="Jeon J."/>
            <person name="Kim H."/>
            <person name="Choi G."/>
            <person name="Song H."/>
            <person name="Lee J."/>
            <person name="Lee S.C."/>
            <person name="Kwon J.K."/>
            <person name="Lee H.Y."/>
            <person name="Koo N."/>
            <person name="Hong Y."/>
            <person name="Kim R.W."/>
            <person name="Kang W.H."/>
            <person name="Huh J.H."/>
            <person name="Kang B.C."/>
            <person name="Yang T.J."/>
            <person name="Lee Y.H."/>
            <person name="Bennetzen J.L."/>
            <person name="Choi D."/>
        </authorList>
    </citation>
    <scope>NUCLEOTIDE SEQUENCE [LARGE SCALE GENOMIC DNA]</scope>
    <source>
        <strain evidence="2">cv. CM334</strain>
    </source>
</reference>
<dbReference type="SMR" id="A0A2G2Y477"/>
<evidence type="ECO:0000313" key="2">
    <source>
        <dbReference type="Proteomes" id="UP000222542"/>
    </source>
</evidence>
<gene>
    <name evidence="1" type="ORF">T459_31602</name>
</gene>
<dbReference type="Gramene" id="PHT64534">
    <property type="protein sequence ID" value="PHT64534"/>
    <property type="gene ID" value="T459_31602"/>
</dbReference>
<proteinExistence type="predicted"/>
<reference evidence="1 2" key="1">
    <citation type="journal article" date="2014" name="Nat. Genet.">
        <title>Genome sequence of the hot pepper provides insights into the evolution of pungency in Capsicum species.</title>
        <authorList>
            <person name="Kim S."/>
            <person name="Park M."/>
            <person name="Yeom S.I."/>
            <person name="Kim Y.M."/>
            <person name="Lee J.M."/>
            <person name="Lee H.A."/>
            <person name="Seo E."/>
            <person name="Choi J."/>
            <person name="Cheong K."/>
            <person name="Kim K.T."/>
            <person name="Jung K."/>
            <person name="Lee G.W."/>
            <person name="Oh S.K."/>
            <person name="Bae C."/>
            <person name="Kim S.B."/>
            <person name="Lee H.Y."/>
            <person name="Kim S.Y."/>
            <person name="Kim M.S."/>
            <person name="Kang B.C."/>
            <person name="Jo Y.D."/>
            <person name="Yang H.B."/>
            <person name="Jeong H.J."/>
            <person name="Kang W.H."/>
            <person name="Kwon J.K."/>
            <person name="Shin C."/>
            <person name="Lim J.Y."/>
            <person name="Park J.H."/>
            <person name="Huh J.H."/>
            <person name="Kim J.S."/>
            <person name="Kim B.D."/>
            <person name="Cohen O."/>
            <person name="Paran I."/>
            <person name="Suh M.C."/>
            <person name="Lee S.B."/>
            <person name="Kim Y.K."/>
            <person name="Shin Y."/>
            <person name="Noh S.J."/>
            <person name="Park J."/>
            <person name="Seo Y.S."/>
            <person name="Kwon S.Y."/>
            <person name="Kim H.A."/>
            <person name="Park J.M."/>
            <person name="Kim H.J."/>
            <person name="Choi S.B."/>
            <person name="Bosland P.W."/>
            <person name="Reeves G."/>
            <person name="Jo S.H."/>
            <person name="Lee B.W."/>
            <person name="Cho H.T."/>
            <person name="Choi H.S."/>
            <person name="Lee M.S."/>
            <person name="Yu Y."/>
            <person name="Do Choi Y."/>
            <person name="Park B.S."/>
            <person name="van Deynze A."/>
            <person name="Ashrafi H."/>
            <person name="Hill T."/>
            <person name="Kim W.T."/>
            <person name="Pai H.S."/>
            <person name="Ahn H.K."/>
            <person name="Yeam I."/>
            <person name="Giovannoni J.J."/>
            <person name="Rose J.K."/>
            <person name="Sorensen I."/>
            <person name="Lee S.J."/>
            <person name="Kim R.W."/>
            <person name="Choi I.Y."/>
            <person name="Choi B.S."/>
            <person name="Lim J.S."/>
            <person name="Lee Y.H."/>
            <person name="Choi D."/>
        </authorList>
    </citation>
    <scope>NUCLEOTIDE SEQUENCE [LARGE SCALE GENOMIC DNA]</scope>
    <source>
        <strain evidence="2">cv. CM334</strain>
    </source>
</reference>
<keyword evidence="2" id="KW-1185">Reference proteome</keyword>
<dbReference type="EMBL" id="AYRZ02000013">
    <property type="protein sequence ID" value="PHT64534.1"/>
    <property type="molecule type" value="Genomic_DNA"/>
</dbReference>
<dbReference type="AlphaFoldDB" id="A0A2G2Y477"/>
<accession>A0A2G2Y477</accession>
<name>A0A2G2Y477_CAPAN</name>
<comment type="caution">
    <text evidence="1">The sequence shown here is derived from an EMBL/GenBank/DDBJ whole genome shotgun (WGS) entry which is preliminary data.</text>
</comment>
<sequence>MEILFNVVFGFVFDVAKFVSKCIYPKLENIVRFSSKFEKLRKEMEKIATFRDTIKEKVEGAEEKATNQNQMLSSGSKIFASCRKNGNLCKKALQWL</sequence>
<evidence type="ECO:0000313" key="1">
    <source>
        <dbReference type="EMBL" id="PHT64534.1"/>
    </source>
</evidence>
<organism evidence="1 2">
    <name type="scientific">Capsicum annuum</name>
    <name type="common">Capsicum pepper</name>
    <dbReference type="NCBI Taxonomy" id="4072"/>
    <lineage>
        <taxon>Eukaryota</taxon>
        <taxon>Viridiplantae</taxon>
        <taxon>Streptophyta</taxon>
        <taxon>Embryophyta</taxon>
        <taxon>Tracheophyta</taxon>
        <taxon>Spermatophyta</taxon>
        <taxon>Magnoliopsida</taxon>
        <taxon>eudicotyledons</taxon>
        <taxon>Gunneridae</taxon>
        <taxon>Pentapetalae</taxon>
        <taxon>asterids</taxon>
        <taxon>lamiids</taxon>
        <taxon>Solanales</taxon>
        <taxon>Solanaceae</taxon>
        <taxon>Solanoideae</taxon>
        <taxon>Capsiceae</taxon>
        <taxon>Capsicum</taxon>
    </lineage>
</organism>